<dbReference type="Proteomes" id="UP001162029">
    <property type="component" value="Unassembled WGS sequence"/>
</dbReference>
<name>A0AAV0VDM5_9STRA</name>
<dbReference type="AlphaFoldDB" id="A0AAV0VDM5"/>
<evidence type="ECO:0000256" key="1">
    <source>
        <dbReference type="SAM" id="MobiDB-lite"/>
    </source>
</evidence>
<evidence type="ECO:0000313" key="3">
    <source>
        <dbReference type="Proteomes" id="UP001162029"/>
    </source>
</evidence>
<proteinExistence type="predicted"/>
<accession>A0AAV0VDM5</accession>
<gene>
    <name evidence="2" type="ORF">PDE001_LOCUS12186</name>
</gene>
<reference evidence="2" key="1">
    <citation type="submission" date="2022-12" db="EMBL/GenBank/DDBJ databases">
        <authorList>
            <person name="Webb A."/>
        </authorList>
    </citation>
    <scope>NUCLEOTIDE SEQUENCE</scope>
    <source>
        <strain evidence="2">Pd1</strain>
    </source>
</reference>
<protein>
    <submittedName>
        <fullName evidence="2">Uncharacterized protein</fullName>
    </submittedName>
</protein>
<comment type="caution">
    <text evidence="2">The sequence shown here is derived from an EMBL/GenBank/DDBJ whole genome shotgun (WGS) entry which is preliminary data.</text>
</comment>
<organism evidence="2 3">
    <name type="scientific">Peronospora destructor</name>
    <dbReference type="NCBI Taxonomy" id="86335"/>
    <lineage>
        <taxon>Eukaryota</taxon>
        <taxon>Sar</taxon>
        <taxon>Stramenopiles</taxon>
        <taxon>Oomycota</taxon>
        <taxon>Peronosporomycetes</taxon>
        <taxon>Peronosporales</taxon>
        <taxon>Peronosporaceae</taxon>
        <taxon>Peronospora</taxon>
    </lineage>
</organism>
<sequence length="190" mass="21447">MFKALYRCICRFFGRIKLKQRETLQRRTDYGANIDIEEALAEELEIQRRSGRVLSSTASIAAALRHRPRDAIPVFSTQLGNDNEHRDSSDQAIKAAVEEMQSLSPKDVGQINEKHEALVNAKSPVSSMTAMSSRISSSPGTSFKIPESVPEDTEPENEMETKKTINAATERQSEMNPRRSSIFDMRSEWI</sequence>
<feature type="compositionally biased region" description="Acidic residues" evidence="1">
    <location>
        <begin position="149"/>
        <end position="158"/>
    </location>
</feature>
<dbReference type="EMBL" id="CANTFM010002686">
    <property type="protein sequence ID" value="CAI5747272.1"/>
    <property type="molecule type" value="Genomic_DNA"/>
</dbReference>
<keyword evidence="3" id="KW-1185">Reference proteome</keyword>
<feature type="region of interest" description="Disordered" evidence="1">
    <location>
        <begin position="131"/>
        <end position="190"/>
    </location>
</feature>
<evidence type="ECO:0000313" key="2">
    <source>
        <dbReference type="EMBL" id="CAI5747272.1"/>
    </source>
</evidence>